<keyword evidence="12" id="KW-1185">Reference proteome</keyword>
<dbReference type="Pfam" id="PF00082">
    <property type="entry name" value="Peptidase_S8"/>
    <property type="match status" value="1"/>
</dbReference>
<dbReference type="InterPro" id="IPR000209">
    <property type="entry name" value="Peptidase_S8/S53_dom"/>
</dbReference>
<keyword evidence="4 9" id="KW-0732">Signal</keyword>
<evidence type="ECO:0000313" key="11">
    <source>
        <dbReference type="EMBL" id="ARI76234.1"/>
    </source>
</evidence>
<dbReference type="GO" id="GO:0046872">
    <property type="term" value="F:metal ion binding"/>
    <property type="evidence" value="ECO:0007669"/>
    <property type="project" value="UniProtKB-KW"/>
</dbReference>
<dbReference type="Gene3D" id="3.40.50.200">
    <property type="entry name" value="Peptidase S8/S53 domain"/>
    <property type="match status" value="1"/>
</dbReference>
<proteinExistence type="inferred from homology"/>
<feature type="domain" description="SLH" evidence="10">
    <location>
        <begin position="370"/>
        <end position="433"/>
    </location>
</feature>
<dbReference type="AlphaFoldDB" id="A0A1W5ZSG4"/>
<dbReference type="EMBL" id="CP020772">
    <property type="protein sequence ID" value="ARI76234.1"/>
    <property type="molecule type" value="Genomic_DNA"/>
</dbReference>
<accession>A0A1W5ZSG4</accession>
<keyword evidence="2 7" id="KW-0645">Protease</keyword>
<evidence type="ECO:0000256" key="6">
    <source>
        <dbReference type="ARBA" id="ARBA00022825"/>
    </source>
</evidence>
<dbReference type="OrthoDB" id="9798386at2"/>
<dbReference type="PROSITE" id="PS00136">
    <property type="entry name" value="SUBTILASE_ASP"/>
    <property type="match status" value="1"/>
</dbReference>
<dbReference type="InterPro" id="IPR050131">
    <property type="entry name" value="Peptidase_S8_subtilisin-like"/>
</dbReference>
<dbReference type="InterPro" id="IPR001119">
    <property type="entry name" value="SLH_dom"/>
</dbReference>
<evidence type="ECO:0000313" key="12">
    <source>
        <dbReference type="Proteomes" id="UP000192527"/>
    </source>
</evidence>
<evidence type="ECO:0000256" key="7">
    <source>
        <dbReference type="PROSITE-ProRule" id="PRU01240"/>
    </source>
</evidence>
<dbReference type="PANTHER" id="PTHR43806">
    <property type="entry name" value="PEPTIDASE S8"/>
    <property type="match status" value="1"/>
</dbReference>
<dbReference type="PANTHER" id="PTHR43806:SF11">
    <property type="entry name" value="CEREVISIN-RELATED"/>
    <property type="match status" value="1"/>
</dbReference>
<gene>
    <name evidence="11" type="ORF">HM131_05010</name>
</gene>
<dbReference type="KEGG" id="hmn:HM131_05010"/>
<dbReference type="InterPro" id="IPR034202">
    <property type="entry name" value="Subtilisin_Carlsberg-like"/>
</dbReference>
<evidence type="ECO:0000256" key="3">
    <source>
        <dbReference type="ARBA" id="ARBA00022723"/>
    </source>
</evidence>
<feature type="chain" id="PRO_5012122427" description="SLH domain-containing protein" evidence="9">
    <location>
        <begin position="26"/>
        <end position="548"/>
    </location>
</feature>
<dbReference type="SUPFAM" id="SSF52743">
    <property type="entry name" value="Subtilisin-like"/>
    <property type="match status" value="1"/>
</dbReference>
<dbReference type="SUPFAM" id="SSF54897">
    <property type="entry name" value="Protease propeptides/inhibitors"/>
    <property type="match status" value="1"/>
</dbReference>
<dbReference type="InterPro" id="IPR037045">
    <property type="entry name" value="S8pro/Inhibitor_I9_sf"/>
</dbReference>
<dbReference type="Gene3D" id="3.30.70.80">
    <property type="entry name" value="Peptidase S8 propeptide/proteinase inhibitor I9"/>
    <property type="match status" value="1"/>
</dbReference>
<feature type="signal peptide" evidence="9">
    <location>
        <begin position="1"/>
        <end position="25"/>
    </location>
</feature>
<feature type="domain" description="SLH" evidence="10">
    <location>
        <begin position="434"/>
        <end position="488"/>
    </location>
</feature>
<keyword evidence="6 7" id="KW-0720">Serine protease</keyword>
<dbReference type="GO" id="GO:0004252">
    <property type="term" value="F:serine-type endopeptidase activity"/>
    <property type="evidence" value="ECO:0007669"/>
    <property type="project" value="UniProtKB-UniRule"/>
</dbReference>
<protein>
    <recommendedName>
        <fullName evidence="10">SLH domain-containing protein</fullName>
    </recommendedName>
</protein>
<dbReference type="Pfam" id="PF00395">
    <property type="entry name" value="SLH"/>
    <property type="match status" value="3"/>
</dbReference>
<dbReference type="InterPro" id="IPR015500">
    <property type="entry name" value="Peptidase_S8_subtilisin-rel"/>
</dbReference>
<dbReference type="PROSITE" id="PS51892">
    <property type="entry name" value="SUBTILASE"/>
    <property type="match status" value="1"/>
</dbReference>
<dbReference type="InterPro" id="IPR023827">
    <property type="entry name" value="Peptidase_S8_Asp-AS"/>
</dbReference>
<dbReference type="PROSITE" id="PS51272">
    <property type="entry name" value="SLH"/>
    <property type="match status" value="3"/>
</dbReference>
<feature type="active site" description="Charge relay system" evidence="7">
    <location>
        <position position="317"/>
    </location>
</feature>
<feature type="active site" description="Charge relay system" evidence="7">
    <location>
        <position position="155"/>
    </location>
</feature>
<sequence>MKKYIGHLLLIVLLGLIASPQVASADETSERVIIGFENEIDTTILEDLSHQLIHTYEPIDAISVSVEKDVLEELRVNPKVKWVEKDRRVKATRQVRNWGFDATNTNASRDLQINGDGTKVAVIDTGINRDHPDLDVAGGANFVGDGSSYEDDNGHGTHVAGVINAQNNSYGTLGVAPAAKLYAVKSLDSDGIGNEADVIAGIQWAIEKDVDIINLSLTSPYSSTALKKMIDRAHDKGIFVVAASGNDKTGDGQLTEDVMYPGRYDNVISVGAVTEDLKKAKFSYQGKSLDFVAPGSQIYSTYIEKNDSEYAYLSGTSMASPYVAGALALYKQIYPDLSFEELEDVLMNNAEDLGRPGRDDVYGDGLVQSPASYFTDVEDEDWFLNYVNDLTRKGWIQGYPDYTFRPQNKITRQEVVTLIGRSLDLDGTKRSTDYSDVNQYHYGSGFIDSATDKGIIEGFRDGTFRPDESIRRGDVALIIYRAFDIPTSNEHFFADVNPDRYYSEAIHSLAKQGIINGYNGTEFRPEQPITRAEFATILSKTINPELRS</sequence>
<evidence type="ECO:0000256" key="4">
    <source>
        <dbReference type="ARBA" id="ARBA00022729"/>
    </source>
</evidence>
<evidence type="ECO:0000256" key="8">
    <source>
        <dbReference type="RuleBase" id="RU003355"/>
    </source>
</evidence>
<dbReference type="PROSITE" id="PS00138">
    <property type="entry name" value="SUBTILASE_SER"/>
    <property type="match status" value="1"/>
</dbReference>
<keyword evidence="3" id="KW-0479">Metal-binding</keyword>
<evidence type="ECO:0000256" key="9">
    <source>
        <dbReference type="SAM" id="SignalP"/>
    </source>
</evidence>
<feature type="active site" description="Charge relay system" evidence="7">
    <location>
        <position position="124"/>
    </location>
</feature>
<dbReference type="Proteomes" id="UP000192527">
    <property type="component" value="Chromosome"/>
</dbReference>
<evidence type="ECO:0000259" key="10">
    <source>
        <dbReference type="PROSITE" id="PS51272"/>
    </source>
</evidence>
<evidence type="ECO:0000256" key="5">
    <source>
        <dbReference type="ARBA" id="ARBA00022801"/>
    </source>
</evidence>
<comment type="similarity">
    <text evidence="1 7 8">Belongs to the peptidase S8 family.</text>
</comment>
<dbReference type="PRINTS" id="PR00723">
    <property type="entry name" value="SUBTILISIN"/>
</dbReference>
<evidence type="ECO:0000256" key="2">
    <source>
        <dbReference type="ARBA" id="ARBA00022670"/>
    </source>
</evidence>
<dbReference type="InterPro" id="IPR023828">
    <property type="entry name" value="Peptidase_S8_Ser-AS"/>
</dbReference>
<dbReference type="InterPro" id="IPR036852">
    <property type="entry name" value="Peptidase_S8/S53_dom_sf"/>
</dbReference>
<dbReference type="STRING" id="402384.HM131_05010"/>
<dbReference type="RefSeq" id="WP_085028565.1">
    <property type="nucleotide sequence ID" value="NZ_CP020772.1"/>
</dbReference>
<dbReference type="GO" id="GO:0006508">
    <property type="term" value="P:proteolysis"/>
    <property type="evidence" value="ECO:0007669"/>
    <property type="project" value="UniProtKB-KW"/>
</dbReference>
<evidence type="ECO:0000256" key="1">
    <source>
        <dbReference type="ARBA" id="ARBA00011073"/>
    </source>
</evidence>
<dbReference type="CDD" id="cd07477">
    <property type="entry name" value="Peptidases_S8_Subtilisin_subset"/>
    <property type="match status" value="1"/>
</dbReference>
<keyword evidence="5 7" id="KW-0378">Hydrolase</keyword>
<reference evidence="11 12" key="1">
    <citation type="submission" date="2017-04" db="EMBL/GenBank/DDBJ databases">
        <title>The whole genome sequencing and assembly of Halobacillus mangrovi strain.</title>
        <authorList>
            <person name="Lee S.-J."/>
            <person name="Park M.-K."/>
            <person name="Kim J.-Y."/>
            <person name="Lee Y.-J."/>
            <person name="Yi H."/>
            <person name="Bahn Y.-S."/>
            <person name="Kim J.F."/>
            <person name="Lee D.-W."/>
        </authorList>
    </citation>
    <scope>NUCLEOTIDE SEQUENCE [LARGE SCALE GENOMIC DNA]</scope>
    <source>
        <strain evidence="11 12">KTB 131</strain>
    </source>
</reference>
<feature type="domain" description="SLH" evidence="10">
    <location>
        <begin position="489"/>
        <end position="548"/>
    </location>
</feature>
<name>A0A1W5ZSG4_9BACI</name>
<organism evidence="11 12">
    <name type="scientific">Halobacillus mangrovi</name>
    <dbReference type="NCBI Taxonomy" id="402384"/>
    <lineage>
        <taxon>Bacteria</taxon>
        <taxon>Bacillati</taxon>
        <taxon>Bacillota</taxon>
        <taxon>Bacilli</taxon>
        <taxon>Bacillales</taxon>
        <taxon>Bacillaceae</taxon>
        <taxon>Halobacillus</taxon>
    </lineage>
</organism>